<dbReference type="PROSITE" id="PS50112">
    <property type="entry name" value="PAS"/>
    <property type="match status" value="1"/>
</dbReference>
<evidence type="ECO:0000313" key="7">
    <source>
        <dbReference type="Proteomes" id="UP000190890"/>
    </source>
</evidence>
<gene>
    <name evidence="6" type="primary">rocR_2</name>
    <name evidence="6" type="ORF">CLPUN_36310</name>
</gene>
<dbReference type="PANTHER" id="PTHR32071">
    <property type="entry name" value="TRANSCRIPTIONAL REGULATORY PROTEIN"/>
    <property type="match status" value="1"/>
</dbReference>
<proteinExistence type="predicted"/>
<dbReference type="SUPFAM" id="SSF46689">
    <property type="entry name" value="Homeodomain-like"/>
    <property type="match status" value="1"/>
</dbReference>
<dbReference type="CDD" id="cd00009">
    <property type="entry name" value="AAA"/>
    <property type="match status" value="1"/>
</dbReference>
<evidence type="ECO:0000313" key="6">
    <source>
        <dbReference type="EMBL" id="OOM74904.1"/>
    </source>
</evidence>
<protein>
    <submittedName>
        <fullName evidence="6">Arginine utilization regulatory protein RocR</fullName>
    </submittedName>
</protein>
<dbReference type="Proteomes" id="UP000190890">
    <property type="component" value="Unassembled WGS sequence"/>
</dbReference>
<keyword evidence="1" id="KW-0547">Nucleotide-binding</keyword>
<dbReference type="STRING" id="29367.CLPUN_36310"/>
<dbReference type="Pfam" id="PF00989">
    <property type="entry name" value="PAS"/>
    <property type="match status" value="1"/>
</dbReference>
<dbReference type="InterPro" id="IPR027417">
    <property type="entry name" value="P-loop_NTPase"/>
</dbReference>
<dbReference type="RefSeq" id="WP_077848641.1">
    <property type="nucleotide sequence ID" value="NZ_LZZM01000192.1"/>
</dbReference>
<dbReference type="Gene3D" id="1.10.8.60">
    <property type="match status" value="1"/>
</dbReference>
<organism evidence="6 7">
    <name type="scientific">Clostridium puniceum</name>
    <dbReference type="NCBI Taxonomy" id="29367"/>
    <lineage>
        <taxon>Bacteria</taxon>
        <taxon>Bacillati</taxon>
        <taxon>Bacillota</taxon>
        <taxon>Clostridia</taxon>
        <taxon>Eubacteriales</taxon>
        <taxon>Clostridiaceae</taxon>
        <taxon>Clostridium</taxon>
    </lineage>
</organism>
<dbReference type="Gene3D" id="3.30.450.20">
    <property type="entry name" value="PAS domain"/>
    <property type="match status" value="1"/>
</dbReference>
<keyword evidence="3" id="KW-0175">Coiled coil</keyword>
<comment type="caution">
    <text evidence="6">The sequence shown here is derived from an EMBL/GenBank/DDBJ whole genome shotgun (WGS) entry which is preliminary data.</text>
</comment>
<dbReference type="CDD" id="cd00130">
    <property type="entry name" value="PAS"/>
    <property type="match status" value="1"/>
</dbReference>
<feature type="coiled-coil region" evidence="3">
    <location>
        <begin position="107"/>
        <end position="134"/>
    </location>
</feature>
<evidence type="ECO:0000259" key="5">
    <source>
        <dbReference type="PROSITE" id="PS50112"/>
    </source>
</evidence>
<evidence type="ECO:0000256" key="3">
    <source>
        <dbReference type="SAM" id="Coils"/>
    </source>
</evidence>
<keyword evidence="2" id="KW-0067">ATP-binding</keyword>
<evidence type="ECO:0000256" key="2">
    <source>
        <dbReference type="ARBA" id="ARBA00022840"/>
    </source>
</evidence>
<dbReference type="AlphaFoldDB" id="A0A1S8TBB2"/>
<dbReference type="SMART" id="SM00091">
    <property type="entry name" value="PAS"/>
    <property type="match status" value="1"/>
</dbReference>
<name>A0A1S8TBB2_9CLOT</name>
<dbReference type="PROSITE" id="PS50045">
    <property type="entry name" value="SIGMA54_INTERACT_4"/>
    <property type="match status" value="1"/>
</dbReference>
<dbReference type="GO" id="GO:0005524">
    <property type="term" value="F:ATP binding"/>
    <property type="evidence" value="ECO:0007669"/>
    <property type="project" value="UniProtKB-KW"/>
</dbReference>
<dbReference type="SMART" id="SM00382">
    <property type="entry name" value="AAA"/>
    <property type="match status" value="1"/>
</dbReference>
<dbReference type="InterPro" id="IPR058031">
    <property type="entry name" value="AAA_lid_NorR"/>
</dbReference>
<dbReference type="InterPro" id="IPR013767">
    <property type="entry name" value="PAS_fold"/>
</dbReference>
<reference evidence="6 7" key="1">
    <citation type="submission" date="2016-05" db="EMBL/GenBank/DDBJ databases">
        <title>Microbial solvent formation.</title>
        <authorList>
            <person name="Poehlein A."/>
            <person name="Montoya Solano J.D."/>
            <person name="Flitsch S."/>
            <person name="Krabben P."/>
            <person name="Duerre P."/>
            <person name="Daniel R."/>
        </authorList>
    </citation>
    <scope>NUCLEOTIDE SEQUENCE [LARGE SCALE GENOMIC DNA]</scope>
    <source>
        <strain evidence="6 7">DSM 2619</strain>
    </source>
</reference>
<accession>A0A1S8TBB2</accession>
<dbReference type="OrthoDB" id="9803970at2"/>
<dbReference type="SUPFAM" id="SSF52540">
    <property type="entry name" value="P-loop containing nucleoside triphosphate hydrolases"/>
    <property type="match status" value="1"/>
</dbReference>
<dbReference type="NCBIfam" id="TIGR00229">
    <property type="entry name" value="sensory_box"/>
    <property type="match status" value="1"/>
</dbReference>
<dbReference type="PROSITE" id="PS00676">
    <property type="entry name" value="SIGMA54_INTERACT_2"/>
    <property type="match status" value="1"/>
</dbReference>
<dbReference type="InterPro" id="IPR002078">
    <property type="entry name" value="Sigma_54_int"/>
</dbReference>
<dbReference type="InterPro" id="IPR009057">
    <property type="entry name" value="Homeodomain-like_sf"/>
</dbReference>
<dbReference type="Gene3D" id="3.40.50.300">
    <property type="entry name" value="P-loop containing nucleotide triphosphate hydrolases"/>
    <property type="match status" value="1"/>
</dbReference>
<sequence>MKFGELNSSIFDSLHDGVLIADKDNKVVYVNPAYTRITKVKAKDIIGREIGEVRVGSRLPEVISNGKKLLGIKRKVNEIEYFVNMVPVFENGEVVAGISILNEINDIYKLMEELNNSKKIIKDLKKKIKANNKAKYTFDCIIGDDPKTKGLKDFGRRIAEKKVNILITGESGTGKELLAQAIHNESNRRDEPFIAVNCATFEANFLESELFGYEEGAFTGAKKGGKIGLFQKAEGGTIFLDEISEMDYNLQARLLRVLQENIIRPIGAVNEIPIDVRIIAATNRSLENMIANKEFRADLYYRIAVFTIDTVPLRERKGDIKPLINYFFKESEHKFDKRVGISEEVLNILYNYKWEGNVRELKNTIEFGVMMTDEAIIRVEHLPKKLQIEGIKESVVNTKPLKDAVKEFEEKEINKVIEIYGNTLEGKKKAAKALGISLASLYNKILNKE</sequence>
<dbReference type="InterPro" id="IPR035965">
    <property type="entry name" value="PAS-like_dom_sf"/>
</dbReference>
<dbReference type="Gene3D" id="1.10.10.60">
    <property type="entry name" value="Homeodomain-like"/>
    <property type="match status" value="1"/>
</dbReference>
<dbReference type="PANTHER" id="PTHR32071:SF57">
    <property type="entry name" value="C4-DICARBOXYLATE TRANSPORT TRANSCRIPTIONAL REGULATORY PROTEIN DCTD"/>
    <property type="match status" value="1"/>
</dbReference>
<keyword evidence="7" id="KW-1185">Reference proteome</keyword>
<feature type="domain" description="PAS" evidence="5">
    <location>
        <begin position="10"/>
        <end position="48"/>
    </location>
</feature>
<dbReference type="InterPro" id="IPR025662">
    <property type="entry name" value="Sigma_54_int_dom_ATP-bd_1"/>
</dbReference>
<dbReference type="EMBL" id="LZZM01000192">
    <property type="protein sequence ID" value="OOM74904.1"/>
    <property type="molecule type" value="Genomic_DNA"/>
</dbReference>
<evidence type="ECO:0000259" key="4">
    <source>
        <dbReference type="PROSITE" id="PS50045"/>
    </source>
</evidence>
<dbReference type="Pfam" id="PF25601">
    <property type="entry name" value="AAA_lid_14"/>
    <property type="match status" value="1"/>
</dbReference>
<dbReference type="Pfam" id="PF00158">
    <property type="entry name" value="Sigma54_activat"/>
    <property type="match status" value="1"/>
</dbReference>
<feature type="domain" description="Sigma-54 factor interaction" evidence="4">
    <location>
        <begin position="141"/>
        <end position="370"/>
    </location>
</feature>
<dbReference type="InterPro" id="IPR003593">
    <property type="entry name" value="AAA+_ATPase"/>
</dbReference>
<dbReference type="PROSITE" id="PS00675">
    <property type="entry name" value="SIGMA54_INTERACT_1"/>
    <property type="match status" value="1"/>
</dbReference>
<dbReference type="GO" id="GO:0006355">
    <property type="term" value="P:regulation of DNA-templated transcription"/>
    <property type="evidence" value="ECO:0007669"/>
    <property type="project" value="InterPro"/>
</dbReference>
<dbReference type="InterPro" id="IPR000014">
    <property type="entry name" value="PAS"/>
</dbReference>
<evidence type="ECO:0000256" key="1">
    <source>
        <dbReference type="ARBA" id="ARBA00022741"/>
    </source>
</evidence>
<dbReference type="InterPro" id="IPR025943">
    <property type="entry name" value="Sigma_54_int_dom_ATP-bd_2"/>
</dbReference>
<dbReference type="FunFam" id="3.40.50.300:FF:000006">
    <property type="entry name" value="DNA-binding transcriptional regulator NtrC"/>
    <property type="match status" value="1"/>
</dbReference>
<dbReference type="SUPFAM" id="SSF55785">
    <property type="entry name" value="PYP-like sensor domain (PAS domain)"/>
    <property type="match status" value="1"/>
</dbReference>